<feature type="compositionally biased region" description="Polar residues" evidence="4">
    <location>
        <begin position="961"/>
        <end position="973"/>
    </location>
</feature>
<protein>
    <recommendedName>
        <fullName evidence="3">Formin-like protein</fullName>
    </recommendedName>
</protein>
<feature type="compositionally biased region" description="Pro residues" evidence="4">
    <location>
        <begin position="922"/>
        <end position="932"/>
    </location>
</feature>
<name>A0AAD2E5L6_9LAMI</name>
<feature type="domain" description="C2 tensin-type" evidence="5">
    <location>
        <begin position="200"/>
        <end position="339"/>
    </location>
</feature>
<feature type="compositionally biased region" description="Polar residues" evidence="4">
    <location>
        <begin position="685"/>
        <end position="700"/>
    </location>
</feature>
<keyword evidence="8" id="KW-1185">Reference proteome</keyword>
<dbReference type="SMART" id="SM01326">
    <property type="entry name" value="PTEN_C2"/>
    <property type="match status" value="1"/>
</dbReference>
<accession>A0AAD2E5L6</accession>
<dbReference type="Gene3D" id="1.20.58.2220">
    <property type="entry name" value="Formin, FH2 domain"/>
    <property type="match status" value="1"/>
</dbReference>
<dbReference type="PANTHER" id="PTHR45733:SF8">
    <property type="entry name" value="FORMIN-J"/>
    <property type="match status" value="1"/>
</dbReference>
<feature type="compositionally biased region" description="Low complexity" evidence="4">
    <location>
        <begin position="717"/>
        <end position="726"/>
    </location>
</feature>
<feature type="compositionally biased region" description="Pro residues" evidence="4">
    <location>
        <begin position="840"/>
        <end position="863"/>
    </location>
</feature>
<feature type="region of interest" description="Disordered" evidence="4">
    <location>
        <begin position="815"/>
        <end position="1145"/>
    </location>
</feature>
<dbReference type="Pfam" id="PF10409">
    <property type="entry name" value="PTEN_C2"/>
    <property type="match status" value="1"/>
</dbReference>
<sequence length="1585" mass="173306">MALFRKIFYRKPPDGLLEISDRVFVFDCCFTTDVLEDDDYNVYIGGIVGQLHECFPDASYMVFNFGKGGEQQSQISDILSQFDMTVMDYPRQYENCPLLPMEMIHHFLRSSENWLSLGKMNVLLMHCDNGGLPILVFMLAALLIYRKQYTGEKKTLDMIYKQAPFQLLQLLSPLNPLPSQLRYLQYVSRRNVGSQWPPLDRALTLDCIILRLIPNMDGEGGCRPIFRIYGQDPFMAADRTTKVLFSTPKQSGAVRHFKQANCELVKIDINCHVQGDVVLECITLDGYLDHEEMMFRVMFNTAFIPSNILMLNRDEIDILWDIKDRFPKDFTAEFLFSDMDSSSSLAGLDLASVEDKEGLPIEAFAKIQEIFNSVDWLEPKTEAALNMLETEILQEKLEIVPLPIARKENLENGFTPSEKNELLESALLRAAIEKKLKCGFIQRINEEKLEIASPQSVQKEIVSVSSNGVKYVGLQEMSHAIDEETKKSKEFENDIKSSVHAMPSETPLASSKSSLDLNLITKKIESQEVQVSVQRRRESNIISPQISRSSKSNPATYSSSLQGSPVALSRFHSAPSILGITELLHDQVTHSVTPLVSISASVPSILKPAQLNSSSVPLPCTPLPSGQLSFNSEMVTKASLPPPPPLPPSLTQSMLSTQSTPGPLQPPTSSQPQLKSPPLPLQSACHLSSSQLSQTFSCQVPPSSSLQPSPLVPPAPWSLLQSTQPQSLPPPPPPLKSSCHLSPSDPSNTFTGDTKLSGQTEQQLHLDLHLPPPLFSASISSLSSKLNPVSIPFPPPLPPFSGTALPSSLRNLLPAPSLPSPAPHHVGKVGSPSFRNQPSAPSPPLPPSLQNTPPPPPPPPPPSFSAADTLHSLQNISSAPSLPPPFSVTAASPSIKNQLSAPSPPFLGTVERPLPRKQSTAPLPPPPPPPPLRFSGTDGSLSQRKPSSGPIPPLSPPFLSQTNVPPTLRNTSLAPPHPPPPPPPPPPSSSSGSTVQNSSTCYLPPPHSLSRTTFSTTSQDSFLLRAKESALPATPPPPSPTLCSETTVLSTIRSSAAPPAPPPPPCPGPTTVSTIRSSTAPQAPRPPSSIQKEAIARNCQNVPPVPPPPAPLSNGLSIAGSASSQSNSATNNKSIPAPPFCTKGRLPMRASTKIQGQGRKASLKPYHWLKLTRAIQGSLWADAQKPEEASKAPELDMSELESLFSACAPNSSHGGARGKTNRLTSGLKSDKVHLIELRRAYNCEIMLTKVKVPMSDLTNSILTMDDSALDIDQVDNLIKFCPTKEEMELLKNYNLDKENLGKCEQFFLELMKVPRVESKLRVFSFKIQFCSQVSELRNSLNIVNSASEEVRNSIKLKRIMQTILSLGNALNHGTARGSAVGFRLDSLLKLTETRARNNKLTLMHYLCKVLAEKLPEVLDFQKDLENLEAATKIQLKYLAEEMQAFSKGLEKVLQELAASQNDGPVSENFCKMLKDFLGYAESEVRSLASLYSGVGRNADALALYFGEDPARCPFEQVVSTLLNFVRMFLRAHEENCKQLELEKKKALKESENEKAKLSSSSTKESQNKNNETSAAKISEHLIQTK</sequence>
<feature type="compositionally biased region" description="Polar residues" evidence="4">
    <location>
        <begin position="1070"/>
        <end position="1081"/>
    </location>
</feature>
<feature type="compositionally biased region" description="Low complexity" evidence="4">
    <location>
        <begin position="649"/>
        <end position="674"/>
    </location>
</feature>
<dbReference type="SUPFAM" id="SSF49562">
    <property type="entry name" value="C2 domain (Calcium/lipid-binding domain, CaLB)"/>
    <property type="match status" value="1"/>
</dbReference>
<dbReference type="SMART" id="SM00498">
    <property type="entry name" value="FH2"/>
    <property type="match status" value="1"/>
</dbReference>
<evidence type="ECO:0000256" key="2">
    <source>
        <dbReference type="ARBA" id="ARBA00022912"/>
    </source>
</evidence>
<feature type="compositionally biased region" description="Pro residues" evidence="4">
    <location>
        <begin position="1058"/>
        <end position="1068"/>
    </location>
</feature>
<dbReference type="InterPro" id="IPR042201">
    <property type="entry name" value="FH2_Formin_sf"/>
</dbReference>
<dbReference type="Gene3D" id="2.60.40.1110">
    <property type="match status" value="1"/>
</dbReference>
<feature type="compositionally biased region" description="Polar residues" evidence="4">
    <location>
        <begin position="992"/>
        <end position="1001"/>
    </location>
</feature>
<evidence type="ECO:0000313" key="7">
    <source>
        <dbReference type="EMBL" id="CAI9775676.1"/>
    </source>
</evidence>
<evidence type="ECO:0000259" key="5">
    <source>
        <dbReference type="PROSITE" id="PS51182"/>
    </source>
</evidence>
<keyword evidence="2" id="KW-0904">Protein phosphatase</keyword>
<dbReference type="PANTHER" id="PTHR45733">
    <property type="entry name" value="FORMIN-J"/>
    <property type="match status" value="1"/>
</dbReference>
<dbReference type="GO" id="GO:0004721">
    <property type="term" value="F:phosphoprotein phosphatase activity"/>
    <property type="evidence" value="ECO:0007669"/>
    <property type="project" value="UniProtKB-KW"/>
</dbReference>
<evidence type="ECO:0000256" key="1">
    <source>
        <dbReference type="ARBA" id="ARBA00006468"/>
    </source>
</evidence>
<reference evidence="7" key="1">
    <citation type="submission" date="2023-05" db="EMBL/GenBank/DDBJ databases">
        <authorList>
            <person name="Huff M."/>
        </authorList>
    </citation>
    <scope>NUCLEOTIDE SEQUENCE</scope>
</reference>
<feature type="compositionally biased region" description="Polar residues" evidence="4">
    <location>
        <begin position="1562"/>
        <end position="1585"/>
    </location>
</feature>
<keyword evidence="2" id="KW-0378">Hydrolase</keyword>
<feature type="compositionally biased region" description="Polar residues" evidence="4">
    <location>
        <begin position="1043"/>
        <end position="1054"/>
    </location>
</feature>
<feature type="compositionally biased region" description="Polar residues" evidence="4">
    <location>
        <begin position="540"/>
        <end position="559"/>
    </location>
</feature>
<feature type="compositionally biased region" description="Polar residues" evidence="4">
    <location>
        <begin position="1009"/>
        <end position="1021"/>
    </location>
</feature>
<gene>
    <name evidence="7" type="ORF">FPE_LOCUS23106</name>
</gene>
<dbReference type="Pfam" id="PF02181">
    <property type="entry name" value="FH2"/>
    <property type="match status" value="1"/>
</dbReference>
<dbReference type="PROSITE" id="PS51444">
    <property type="entry name" value="FH2"/>
    <property type="match status" value="1"/>
</dbReference>
<evidence type="ECO:0000256" key="4">
    <source>
        <dbReference type="SAM" id="MobiDB-lite"/>
    </source>
</evidence>
<comment type="similarity">
    <text evidence="1">Belongs to the formin-like family. Class-II subfamily.</text>
</comment>
<dbReference type="InterPro" id="IPR014020">
    <property type="entry name" value="Tensin_C2-dom"/>
</dbReference>
<dbReference type="InterPro" id="IPR051144">
    <property type="entry name" value="Formin_homology_domain"/>
</dbReference>
<dbReference type="Gene3D" id="3.90.190.10">
    <property type="entry name" value="Protein tyrosine phosphatase superfamily"/>
    <property type="match status" value="1"/>
</dbReference>
<evidence type="ECO:0000313" key="8">
    <source>
        <dbReference type="Proteomes" id="UP000834106"/>
    </source>
</evidence>
<feature type="compositionally biased region" description="Polar residues" evidence="4">
    <location>
        <begin position="889"/>
        <end position="901"/>
    </location>
</feature>
<feature type="compositionally biased region" description="Basic and acidic residues" evidence="4">
    <location>
        <begin position="1546"/>
        <end position="1556"/>
    </location>
</feature>
<evidence type="ECO:0000259" key="6">
    <source>
        <dbReference type="PROSITE" id="PS51444"/>
    </source>
</evidence>
<proteinExistence type="inferred from homology"/>
<feature type="compositionally biased region" description="Polar residues" evidence="4">
    <location>
        <begin position="871"/>
        <end position="880"/>
    </location>
</feature>
<feature type="region of interest" description="Disordered" evidence="4">
    <location>
        <begin position="534"/>
        <end position="559"/>
    </location>
</feature>
<dbReference type="Proteomes" id="UP000834106">
    <property type="component" value="Chromosome 14"/>
</dbReference>
<organism evidence="7 8">
    <name type="scientific">Fraxinus pennsylvanica</name>
    <dbReference type="NCBI Taxonomy" id="56036"/>
    <lineage>
        <taxon>Eukaryota</taxon>
        <taxon>Viridiplantae</taxon>
        <taxon>Streptophyta</taxon>
        <taxon>Embryophyta</taxon>
        <taxon>Tracheophyta</taxon>
        <taxon>Spermatophyta</taxon>
        <taxon>Magnoliopsida</taxon>
        <taxon>eudicotyledons</taxon>
        <taxon>Gunneridae</taxon>
        <taxon>Pentapetalae</taxon>
        <taxon>asterids</taxon>
        <taxon>lamiids</taxon>
        <taxon>Lamiales</taxon>
        <taxon>Oleaceae</taxon>
        <taxon>Oleeae</taxon>
        <taxon>Fraxinus</taxon>
    </lineage>
</organism>
<dbReference type="SUPFAM" id="SSF52799">
    <property type="entry name" value="(Phosphotyrosine protein) phosphatases II"/>
    <property type="match status" value="1"/>
</dbReference>
<feature type="compositionally biased region" description="Pro residues" evidence="4">
    <location>
        <begin position="975"/>
        <end position="988"/>
    </location>
</feature>
<dbReference type="InterPro" id="IPR015425">
    <property type="entry name" value="FH2_Formin"/>
</dbReference>
<dbReference type="InterPro" id="IPR035892">
    <property type="entry name" value="C2_domain_sf"/>
</dbReference>
<feature type="compositionally biased region" description="Low complexity" evidence="4">
    <location>
        <begin position="1117"/>
        <end position="1134"/>
    </location>
</feature>
<feature type="region of interest" description="Disordered" evidence="4">
    <location>
        <begin position="635"/>
        <end position="763"/>
    </location>
</feature>
<dbReference type="SUPFAM" id="SSF101447">
    <property type="entry name" value="Formin homology 2 domain (FH2 domain)"/>
    <property type="match status" value="1"/>
</dbReference>
<evidence type="ECO:0000256" key="3">
    <source>
        <dbReference type="RuleBase" id="RU361260"/>
    </source>
</evidence>
<feature type="compositionally biased region" description="Polar residues" evidence="4">
    <location>
        <begin position="745"/>
        <end position="763"/>
    </location>
</feature>
<feature type="region of interest" description="Disordered" evidence="4">
    <location>
        <begin position="1546"/>
        <end position="1585"/>
    </location>
</feature>
<feature type="domain" description="FH2" evidence="6">
    <location>
        <begin position="1153"/>
        <end position="1554"/>
    </location>
</feature>
<dbReference type="EMBL" id="OU503049">
    <property type="protein sequence ID" value="CAI9775676.1"/>
    <property type="molecule type" value="Genomic_DNA"/>
</dbReference>
<dbReference type="PROSITE" id="PS51182">
    <property type="entry name" value="C2_TENSIN"/>
    <property type="match status" value="1"/>
</dbReference>
<dbReference type="InterPro" id="IPR029021">
    <property type="entry name" value="Prot-tyrosine_phosphatase-like"/>
</dbReference>